<dbReference type="Pfam" id="PF08378">
    <property type="entry name" value="NERD"/>
    <property type="match status" value="1"/>
</dbReference>
<comment type="caution">
    <text evidence="2">The sequence shown here is derived from an EMBL/GenBank/DDBJ whole genome shotgun (WGS) entry which is preliminary data.</text>
</comment>
<dbReference type="InterPro" id="IPR011528">
    <property type="entry name" value="NERD"/>
</dbReference>
<keyword evidence="3" id="KW-1185">Reference proteome</keyword>
<name>A0ABS6A6D4_9GAMM</name>
<sequence>MVEVSGFNSQIDHFIMYKAGFIVVESKSIQGAVRVNSLGEWERFGVEHRDRFICR</sequence>
<dbReference type="EMBL" id="JAHKPV010000006">
    <property type="protein sequence ID" value="MBU2873556.1"/>
    <property type="molecule type" value="Genomic_DNA"/>
</dbReference>
<dbReference type="Proteomes" id="UP000753376">
    <property type="component" value="Unassembled WGS sequence"/>
</dbReference>
<organism evidence="2 3">
    <name type="scientific">Marinobacter salexigens</name>
    <dbReference type="NCBI Taxonomy" id="1925763"/>
    <lineage>
        <taxon>Bacteria</taxon>
        <taxon>Pseudomonadati</taxon>
        <taxon>Pseudomonadota</taxon>
        <taxon>Gammaproteobacteria</taxon>
        <taxon>Pseudomonadales</taxon>
        <taxon>Marinobacteraceae</taxon>
        <taxon>Marinobacter</taxon>
    </lineage>
</organism>
<accession>A0ABS6A6D4</accession>
<evidence type="ECO:0000259" key="1">
    <source>
        <dbReference type="PROSITE" id="PS50965"/>
    </source>
</evidence>
<evidence type="ECO:0000313" key="3">
    <source>
        <dbReference type="Proteomes" id="UP000753376"/>
    </source>
</evidence>
<protein>
    <submittedName>
        <fullName evidence="2">NERD domain-containing protein</fullName>
    </submittedName>
</protein>
<reference evidence="2 3" key="1">
    <citation type="submission" date="2021-05" db="EMBL/GenBank/DDBJ databases">
        <title>Draft genomes of bacteria isolated from model marine particles.</title>
        <authorList>
            <person name="Datta M.S."/>
            <person name="Schwartzman J.A."/>
            <person name="Enke T.N."/>
            <person name="Saavedra J."/>
            <person name="Cermak N."/>
            <person name="Cordero O.X."/>
        </authorList>
    </citation>
    <scope>NUCLEOTIDE SEQUENCE [LARGE SCALE GENOMIC DNA]</scope>
    <source>
        <strain evidence="2 3">D2M19</strain>
    </source>
</reference>
<evidence type="ECO:0000313" key="2">
    <source>
        <dbReference type="EMBL" id="MBU2873556.1"/>
    </source>
</evidence>
<gene>
    <name evidence="2" type="ORF">KO508_05980</name>
</gene>
<proteinExistence type="predicted"/>
<dbReference type="PROSITE" id="PS50965">
    <property type="entry name" value="NERD"/>
    <property type="match status" value="1"/>
</dbReference>
<feature type="domain" description="NERD" evidence="1">
    <location>
        <begin position="1"/>
        <end position="55"/>
    </location>
</feature>